<evidence type="ECO:0000256" key="4">
    <source>
        <dbReference type="ARBA" id="ARBA00023136"/>
    </source>
</evidence>
<dbReference type="PANTHER" id="PTHR12815">
    <property type="entry name" value="SORTING AND ASSEMBLY MACHINERY SAMM50 PROTEIN FAMILY MEMBER"/>
    <property type="match status" value="1"/>
</dbReference>
<dbReference type="InterPro" id="IPR039910">
    <property type="entry name" value="D15-like"/>
</dbReference>
<evidence type="ECO:0000256" key="5">
    <source>
        <dbReference type="ARBA" id="ARBA00023237"/>
    </source>
</evidence>
<dbReference type="GO" id="GO:0019867">
    <property type="term" value="C:outer membrane"/>
    <property type="evidence" value="ECO:0007669"/>
    <property type="project" value="InterPro"/>
</dbReference>
<dbReference type="PANTHER" id="PTHR12815:SF47">
    <property type="entry name" value="TRANSLOCATION AND ASSEMBLY MODULE SUBUNIT TAMA"/>
    <property type="match status" value="1"/>
</dbReference>
<evidence type="ECO:0000256" key="3">
    <source>
        <dbReference type="ARBA" id="ARBA00022729"/>
    </source>
</evidence>
<sequence>MLGTTTFKGNKIIKDSEFEALIPQKPNRRFLGLPLYPYLAFYQAASVTYDSAYHHRKLDSLTLEYQRKSDSLEGNPRQLKIVQRKYARKIARTRRRLTEGNDFMRIFGEPPVYFDSLAITKNAEKLRGYLFNNGFFENEVRFTTDTAFRRIRTTYLIQENRPTRLRNVQYSISDLRVDSLVLSAKDQSTLKSSARYKGDAFEEERIRLEILLRNNGYYGFSRQSITYLINDTISAPATDSLFRQVDVFVRLEAPNGQESFKAYPVESVQFEVLPPDNSPDSLFQRDTTRFQDIRYVFTDKKFSPRILNSKMLIRPGKLYSQEDERETQRQLSLTDQFRFVNYGFDTTAQGLKSYFRAIPLDKYQVTADVGMNVIQLQQAPGPFANLSYKIRNIFHGLENFEVNLRGGVEAVTGFNDGNLYRSQEMSVNTSLLFPQLLFPGNFRYRFGRYNPRTQVGLGFNYVNRPEYARSSAKAAMTYTLQPSTTTFINLSLLDLNVLNTTRLAPEFERLLDTLQMQGNNLFNSFRRSFVSDVNFTFVRNTNLFIGPPKKASYLRVALESGGTSIGILPKQQQFIENVFGNNLQFFQYLRWNVDYRRYLPVGRRASLVARLNTGSVYSYGVNSVPPYEKYFFAGGSNSVRAWLPRRLGPGSSPPRITSANFTVEAPGELLMEGNLEYRGHLVHFFGDINYAIFLDAGNVWTLPTTTSAKTGEYAAGDFRWDKFGKQIALGTGFGLRYDLQYFVLRFDFGLKLYDPNRQEFVLDEFSWRKPFNTRQPNYLNFNLGVGYPF</sequence>
<keyword evidence="4" id="KW-0472">Membrane</keyword>
<evidence type="ECO:0000256" key="1">
    <source>
        <dbReference type="ARBA" id="ARBA00004370"/>
    </source>
</evidence>
<proteinExistence type="predicted"/>
<feature type="domain" description="Bacterial surface antigen (D15)" evidence="6">
    <location>
        <begin position="414"/>
        <end position="789"/>
    </location>
</feature>
<keyword evidence="2" id="KW-0812">Transmembrane</keyword>
<name>A0A8J3DAQ1_9BACT</name>
<gene>
    <name evidence="7" type="ORF">GCM10007390_34010</name>
</gene>
<comment type="caution">
    <text evidence="7">The sequence shown here is derived from an EMBL/GenBank/DDBJ whole genome shotgun (WGS) entry which is preliminary data.</text>
</comment>
<evidence type="ECO:0000313" key="7">
    <source>
        <dbReference type="EMBL" id="GHB77175.1"/>
    </source>
</evidence>
<evidence type="ECO:0000313" key="8">
    <source>
        <dbReference type="Proteomes" id="UP000598271"/>
    </source>
</evidence>
<dbReference type="Proteomes" id="UP000598271">
    <property type="component" value="Unassembled WGS sequence"/>
</dbReference>
<dbReference type="RefSeq" id="WP_229581058.1">
    <property type="nucleotide sequence ID" value="NZ_BMXF01000003.1"/>
</dbReference>
<evidence type="ECO:0000256" key="2">
    <source>
        <dbReference type="ARBA" id="ARBA00022692"/>
    </source>
</evidence>
<keyword evidence="3" id="KW-0732">Signal</keyword>
<keyword evidence="5" id="KW-0998">Cell outer membrane</keyword>
<comment type="subcellular location">
    <subcellularLocation>
        <location evidence="1">Membrane</location>
    </subcellularLocation>
</comment>
<dbReference type="EMBL" id="BMXF01000003">
    <property type="protein sequence ID" value="GHB77175.1"/>
    <property type="molecule type" value="Genomic_DNA"/>
</dbReference>
<dbReference type="AlphaFoldDB" id="A0A8J3DAQ1"/>
<reference evidence="7 8" key="1">
    <citation type="journal article" date="2014" name="Int. J. Syst. Evol. Microbiol.">
        <title>Complete genome sequence of Corynebacterium casei LMG S-19264T (=DSM 44701T), isolated from a smear-ripened cheese.</title>
        <authorList>
            <consortium name="US DOE Joint Genome Institute (JGI-PGF)"/>
            <person name="Walter F."/>
            <person name="Albersmeier A."/>
            <person name="Kalinowski J."/>
            <person name="Ruckert C."/>
        </authorList>
    </citation>
    <scope>NUCLEOTIDE SEQUENCE [LARGE SCALE GENOMIC DNA]</scope>
    <source>
        <strain evidence="7 8">KCTC 12866</strain>
    </source>
</reference>
<dbReference type="Pfam" id="PF01103">
    <property type="entry name" value="Omp85"/>
    <property type="match status" value="1"/>
</dbReference>
<dbReference type="InterPro" id="IPR000184">
    <property type="entry name" value="Bac_surfAg_D15"/>
</dbReference>
<dbReference type="Gene3D" id="2.40.160.50">
    <property type="entry name" value="membrane protein fhac: a member of the omp85/tpsb transporter family"/>
    <property type="match status" value="1"/>
</dbReference>
<keyword evidence="8" id="KW-1185">Reference proteome</keyword>
<accession>A0A8J3DAQ1</accession>
<protein>
    <submittedName>
        <fullName evidence="7">Membrane protein</fullName>
    </submittedName>
</protein>
<organism evidence="7 8">
    <name type="scientific">Persicitalea jodogahamensis</name>
    <dbReference type="NCBI Taxonomy" id="402147"/>
    <lineage>
        <taxon>Bacteria</taxon>
        <taxon>Pseudomonadati</taxon>
        <taxon>Bacteroidota</taxon>
        <taxon>Cytophagia</taxon>
        <taxon>Cytophagales</taxon>
        <taxon>Spirosomataceae</taxon>
        <taxon>Persicitalea</taxon>
    </lineage>
</organism>
<evidence type="ECO:0000259" key="6">
    <source>
        <dbReference type="Pfam" id="PF01103"/>
    </source>
</evidence>